<proteinExistence type="predicted"/>
<evidence type="ECO:0000256" key="1">
    <source>
        <dbReference type="SAM" id="MobiDB-lite"/>
    </source>
</evidence>
<dbReference type="RefSeq" id="WP_144311786.1">
    <property type="nucleotide sequence ID" value="NZ_CP009211.1"/>
</dbReference>
<reference evidence="2 3" key="1">
    <citation type="submission" date="2017-06" db="EMBL/GenBank/DDBJ databases">
        <authorList>
            <consortium name="Pathogen Informatics"/>
        </authorList>
    </citation>
    <scope>NUCLEOTIDE SEQUENCE [LARGE SCALE GENOMIC DNA]</scope>
    <source>
        <strain evidence="2 3">NCTC13015</strain>
    </source>
</reference>
<feature type="region of interest" description="Disordered" evidence="1">
    <location>
        <begin position="1"/>
        <end position="30"/>
    </location>
</feature>
<feature type="region of interest" description="Disordered" evidence="1">
    <location>
        <begin position="56"/>
        <end position="127"/>
    </location>
</feature>
<feature type="compositionally biased region" description="Pro residues" evidence="1">
    <location>
        <begin position="96"/>
        <end position="112"/>
    </location>
</feature>
<sequence>MSPSDASTLPAGWSVISRPDGLRMTAPTRAEEGEFATVQITERGEVVDEIRVSLVERSESPRKKSTATSTVARVVESVAEPTVRTAEERQDVHTPAPQPSSAPTPTPTPEPAQPSAEQASADTGSGWFSGLVDKVSTFFGRG</sequence>
<gene>
    <name evidence="2" type="ORF">SAMEA4535761_00229</name>
</gene>
<protein>
    <submittedName>
        <fullName evidence="2">Uncharacterized protein</fullName>
    </submittedName>
</protein>
<dbReference type="AlphaFoldDB" id="A0A239Y9G7"/>
<accession>A0A239Y9G7</accession>
<dbReference type="Proteomes" id="UP000215374">
    <property type="component" value="Chromosome 1"/>
</dbReference>
<organism evidence="2 3">
    <name type="scientific">Corynebacterium imitans</name>
    <dbReference type="NCBI Taxonomy" id="156978"/>
    <lineage>
        <taxon>Bacteria</taxon>
        <taxon>Bacillati</taxon>
        <taxon>Actinomycetota</taxon>
        <taxon>Actinomycetes</taxon>
        <taxon>Mycobacteriales</taxon>
        <taxon>Corynebacteriaceae</taxon>
        <taxon>Corynebacterium</taxon>
    </lineage>
</organism>
<name>A0A239Y9G7_9CORY</name>
<evidence type="ECO:0000313" key="2">
    <source>
        <dbReference type="EMBL" id="SNV54864.1"/>
    </source>
</evidence>
<dbReference type="OrthoDB" id="9983142at2"/>
<dbReference type="EMBL" id="LT906467">
    <property type="protein sequence ID" value="SNV54864.1"/>
    <property type="molecule type" value="Genomic_DNA"/>
</dbReference>
<evidence type="ECO:0000313" key="3">
    <source>
        <dbReference type="Proteomes" id="UP000215374"/>
    </source>
</evidence>